<accession>A0A2P6TT30</accession>
<dbReference type="STRING" id="3076.A0A2P6TT30"/>
<name>A0A2P6TT30_CHLSO</name>
<proteinExistence type="predicted"/>
<organism evidence="2 3">
    <name type="scientific">Chlorella sorokiniana</name>
    <name type="common">Freshwater green alga</name>
    <dbReference type="NCBI Taxonomy" id="3076"/>
    <lineage>
        <taxon>Eukaryota</taxon>
        <taxon>Viridiplantae</taxon>
        <taxon>Chlorophyta</taxon>
        <taxon>core chlorophytes</taxon>
        <taxon>Trebouxiophyceae</taxon>
        <taxon>Chlorellales</taxon>
        <taxon>Chlorellaceae</taxon>
        <taxon>Chlorella clade</taxon>
        <taxon>Chlorella</taxon>
    </lineage>
</organism>
<dbReference type="InterPro" id="IPR036770">
    <property type="entry name" value="Ankyrin_rpt-contain_sf"/>
</dbReference>
<dbReference type="EMBL" id="LHPG02000007">
    <property type="protein sequence ID" value="PRW57216.1"/>
    <property type="molecule type" value="Genomic_DNA"/>
</dbReference>
<dbReference type="OrthoDB" id="7729168at2759"/>
<feature type="repeat" description="ANK" evidence="1">
    <location>
        <begin position="78"/>
        <end position="99"/>
    </location>
</feature>
<dbReference type="PROSITE" id="PS50297">
    <property type="entry name" value="ANK_REP_REGION"/>
    <property type="match status" value="1"/>
</dbReference>
<sequence>METREQRALHRHAAKADLARVRRQLERNPSLAATVDPTDMRTALHRVARDTSMPTSRQAIAAMLLAAAPQIVSAVDARGCTALHYAAAYGSVELVRQLMAAAPAAITLADVRGNLPLHFAAARTGGAATVAALLAAAPWTAMATTTNWNLTPLFEAAGADEESALLLLAADPAAVTVRAALSFRVGWTALTQAARSGHARLVAAILEVAPHAALIGDGNNDLPLHWASQHGFKPGHAVVRRLLIAAAPETCFMRDRDGDTPLMCAALQGNAGAIEQLLAAAPAAMAIANNQGKLPILAAVHRYARQPDTQTLESARHLLGAGDAAEVAAALRRAADDWDTFEGPTAAVQQLMVEFVALRALTAEQWAMLPADLPGLEAALPTVLARSEAEAAILMARLPAEKRAFLRAAMLSLARLQRITQLSIPAPALQHIVSLAVQPDEH</sequence>
<dbReference type="PROSITE" id="PS50088">
    <property type="entry name" value="ANK_REPEAT"/>
    <property type="match status" value="1"/>
</dbReference>
<dbReference type="Proteomes" id="UP000239899">
    <property type="component" value="Unassembled WGS sequence"/>
</dbReference>
<dbReference type="PANTHER" id="PTHR24121:SF23">
    <property type="entry name" value="NO MECHANORECEPTOR POTENTIAL C, ISOFORM H"/>
    <property type="match status" value="1"/>
</dbReference>
<gene>
    <name evidence="2" type="ORF">C2E21_4254</name>
</gene>
<dbReference type="SUPFAM" id="SSF48403">
    <property type="entry name" value="Ankyrin repeat"/>
    <property type="match status" value="1"/>
</dbReference>
<evidence type="ECO:0000313" key="2">
    <source>
        <dbReference type="EMBL" id="PRW57216.1"/>
    </source>
</evidence>
<dbReference type="InterPro" id="IPR002110">
    <property type="entry name" value="Ankyrin_rpt"/>
</dbReference>
<dbReference type="Pfam" id="PF13857">
    <property type="entry name" value="Ank_5"/>
    <property type="match status" value="1"/>
</dbReference>
<protein>
    <submittedName>
        <fullName evidence="2">Ankyrin repeat-containing protein</fullName>
    </submittedName>
</protein>
<reference evidence="2 3" key="1">
    <citation type="journal article" date="2018" name="Plant J.">
        <title>Genome sequences of Chlorella sorokiniana UTEX 1602 and Micractinium conductrix SAG 241.80: implications to maltose excretion by a green alga.</title>
        <authorList>
            <person name="Arriola M.B."/>
            <person name="Velmurugan N."/>
            <person name="Zhang Y."/>
            <person name="Plunkett M.H."/>
            <person name="Hondzo H."/>
            <person name="Barney B.M."/>
        </authorList>
    </citation>
    <scope>NUCLEOTIDE SEQUENCE [LARGE SCALE GENOMIC DNA]</scope>
    <source>
        <strain evidence="3">UTEX 1602</strain>
    </source>
</reference>
<keyword evidence="3" id="KW-1185">Reference proteome</keyword>
<evidence type="ECO:0000313" key="3">
    <source>
        <dbReference type="Proteomes" id="UP000239899"/>
    </source>
</evidence>
<comment type="caution">
    <text evidence="2">The sequence shown here is derived from an EMBL/GenBank/DDBJ whole genome shotgun (WGS) entry which is preliminary data.</text>
</comment>
<dbReference type="AlphaFoldDB" id="A0A2P6TT30"/>
<dbReference type="SMART" id="SM00248">
    <property type="entry name" value="ANK"/>
    <property type="match status" value="5"/>
</dbReference>
<evidence type="ECO:0000256" key="1">
    <source>
        <dbReference type="PROSITE-ProRule" id="PRU00023"/>
    </source>
</evidence>
<dbReference type="PANTHER" id="PTHR24121">
    <property type="entry name" value="NO MECHANORECEPTOR POTENTIAL C, ISOFORM D-RELATED"/>
    <property type="match status" value="1"/>
</dbReference>
<dbReference type="Gene3D" id="1.25.40.20">
    <property type="entry name" value="Ankyrin repeat-containing domain"/>
    <property type="match status" value="2"/>
</dbReference>
<keyword evidence="1" id="KW-0040">ANK repeat</keyword>
<dbReference type="Pfam" id="PF00023">
    <property type="entry name" value="Ank"/>
    <property type="match status" value="1"/>
</dbReference>